<gene>
    <name evidence="6" type="ORF">PZE19_19195</name>
</gene>
<dbReference type="CDD" id="cd00293">
    <property type="entry name" value="USP-like"/>
    <property type="match status" value="1"/>
</dbReference>
<keyword evidence="3" id="KW-0067">ATP-binding</keyword>
<feature type="domain" description="UspA" evidence="5">
    <location>
        <begin position="4"/>
        <end position="142"/>
    </location>
</feature>
<evidence type="ECO:0000259" key="5">
    <source>
        <dbReference type="Pfam" id="PF00582"/>
    </source>
</evidence>
<name>A0ABT6FEF7_9BACT</name>
<dbReference type="RefSeq" id="WP_277862228.1">
    <property type="nucleotide sequence ID" value="NZ_JARRAG010000002.1"/>
</dbReference>
<comment type="similarity">
    <text evidence="1">Belongs to the universal stress protein A family.</text>
</comment>
<dbReference type="InterPro" id="IPR006016">
    <property type="entry name" value="UspA"/>
</dbReference>
<evidence type="ECO:0000256" key="3">
    <source>
        <dbReference type="ARBA" id="ARBA00022840"/>
    </source>
</evidence>
<protein>
    <submittedName>
        <fullName evidence="6">Universal stress protein</fullName>
    </submittedName>
</protein>
<proteinExistence type="inferred from homology"/>
<sequence length="172" mass="17903">MGPIRKIFVPTDFSRHALEAFRQAVALARAAGAGVVVLHVARPPAVVVDGGRLSAATASGESGDLWAELRKIKAEEPEVAVELEVIVADRPDVAHVLDMVESAGCDLIVMGTHGLTGLKHRLFGGLTEEVVRRARCPVMVVKAHDDEAPAGETGDHGGELVAGTTGDATTST</sequence>
<reference evidence="6 7" key="1">
    <citation type="submission" date="2023-03" db="EMBL/GenBank/DDBJ databases">
        <title>Paludisphaera mucosa sp. nov. a novel planctomycete from northern fen.</title>
        <authorList>
            <person name="Ivanova A."/>
        </authorList>
    </citation>
    <scope>NUCLEOTIDE SEQUENCE [LARGE SCALE GENOMIC DNA]</scope>
    <source>
        <strain evidence="6 7">Pla2</strain>
    </source>
</reference>
<accession>A0ABT6FEF7</accession>
<organism evidence="6 7">
    <name type="scientific">Paludisphaera mucosa</name>
    <dbReference type="NCBI Taxonomy" id="3030827"/>
    <lineage>
        <taxon>Bacteria</taxon>
        <taxon>Pseudomonadati</taxon>
        <taxon>Planctomycetota</taxon>
        <taxon>Planctomycetia</taxon>
        <taxon>Isosphaerales</taxon>
        <taxon>Isosphaeraceae</taxon>
        <taxon>Paludisphaera</taxon>
    </lineage>
</organism>
<evidence type="ECO:0000313" key="6">
    <source>
        <dbReference type="EMBL" id="MDG3005912.1"/>
    </source>
</evidence>
<comment type="caution">
    <text evidence="6">The sequence shown here is derived from an EMBL/GenBank/DDBJ whole genome shotgun (WGS) entry which is preliminary data.</text>
</comment>
<dbReference type="Pfam" id="PF00582">
    <property type="entry name" value="Usp"/>
    <property type="match status" value="1"/>
</dbReference>
<feature type="region of interest" description="Disordered" evidence="4">
    <location>
        <begin position="147"/>
        <end position="172"/>
    </location>
</feature>
<dbReference type="InterPro" id="IPR006015">
    <property type="entry name" value="Universal_stress_UspA"/>
</dbReference>
<evidence type="ECO:0000256" key="4">
    <source>
        <dbReference type="SAM" id="MobiDB-lite"/>
    </source>
</evidence>
<evidence type="ECO:0000256" key="2">
    <source>
        <dbReference type="ARBA" id="ARBA00022741"/>
    </source>
</evidence>
<dbReference type="SUPFAM" id="SSF52402">
    <property type="entry name" value="Adenine nucleotide alpha hydrolases-like"/>
    <property type="match status" value="1"/>
</dbReference>
<evidence type="ECO:0000313" key="7">
    <source>
        <dbReference type="Proteomes" id="UP001216907"/>
    </source>
</evidence>
<dbReference type="Proteomes" id="UP001216907">
    <property type="component" value="Unassembled WGS sequence"/>
</dbReference>
<evidence type="ECO:0000256" key="1">
    <source>
        <dbReference type="ARBA" id="ARBA00008791"/>
    </source>
</evidence>
<feature type="compositionally biased region" description="Basic and acidic residues" evidence="4">
    <location>
        <begin position="147"/>
        <end position="158"/>
    </location>
</feature>
<dbReference type="PANTHER" id="PTHR46268">
    <property type="entry name" value="STRESS RESPONSE PROTEIN NHAX"/>
    <property type="match status" value="1"/>
</dbReference>
<dbReference type="PRINTS" id="PR01438">
    <property type="entry name" value="UNVRSLSTRESS"/>
</dbReference>
<dbReference type="EMBL" id="JARRAG010000002">
    <property type="protein sequence ID" value="MDG3005912.1"/>
    <property type="molecule type" value="Genomic_DNA"/>
</dbReference>
<keyword evidence="2" id="KW-0547">Nucleotide-binding</keyword>
<keyword evidence="7" id="KW-1185">Reference proteome</keyword>
<dbReference type="Gene3D" id="3.40.50.12370">
    <property type="match status" value="1"/>
</dbReference>
<dbReference type="PANTHER" id="PTHR46268:SF27">
    <property type="entry name" value="UNIVERSAL STRESS PROTEIN RV2623"/>
    <property type="match status" value="1"/>
</dbReference>